<evidence type="ECO:0000259" key="2">
    <source>
        <dbReference type="Pfam" id="PF04862"/>
    </source>
</evidence>
<dbReference type="OrthoDB" id="1938554at2759"/>
<feature type="domain" description="DUF642" evidence="2">
    <location>
        <begin position="228"/>
        <end position="402"/>
    </location>
</feature>
<keyword evidence="1" id="KW-0732">Signal</keyword>
<feature type="chain" id="PRO_5039417560" description="DUF642 domain-containing protein" evidence="1">
    <location>
        <begin position="34"/>
        <end position="457"/>
    </location>
</feature>
<dbReference type="InterPro" id="IPR006946">
    <property type="entry name" value="DGR2-like_dom"/>
</dbReference>
<dbReference type="Proteomes" id="UP000886520">
    <property type="component" value="Chromosome 4"/>
</dbReference>
<gene>
    <name evidence="3" type="ORF">GOP47_0004395</name>
</gene>
<feature type="signal peptide" evidence="1">
    <location>
        <begin position="1"/>
        <end position="33"/>
    </location>
</feature>
<protein>
    <recommendedName>
        <fullName evidence="2">DUF642 domain-containing protein</fullName>
    </recommendedName>
</protein>
<keyword evidence="4" id="KW-1185">Reference proteome</keyword>
<dbReference type="Pfam" id="PF04862">
    <property type="entry name" value="DUF642"/>
    <property type="match status" value="1"/>
</dbReference>
<name>A0A9D4V810_ADICA</name>
<proteinExistence type="predicted"/>
<comment type="caution">
    <text evidence="3">The sequence shown here is derived from an EMBL/GenBank/DDBJ whole genome shotgun (WGS) entry which is preliminary data.</text>
</comment>
<reference evidence="3" key="1">
    <citation type="submission" date="2021-01" db="EMBL/GenBank/DDBJ databases">
        <title>Adiantum capillus-veneris genome.</title>
        <authorList>
            <person name="Fang Y."/>
            <person name="Liao Q."/>
        </authorList>
    </citation>
    <scope>NUCLEOTIDE SEQUENCE</scope>
    <source>
        <strain evidence="3">H3</strain>
        <tissue evidence="3">Leaf</tissue>
    </source>
</reference>
<organism evidence="3 4">
    <name type="scientific">Adiantum capillus-veneris</name>
    <name type="common">Maidenhair fern</name>
    <dbReference type="NCBI Taxonomy" id="13818"/>
    <lineage>
        <taxon>Eukaryota</taxon>
        <taxon>Viridiplantae</taxon>
        <taxon>Streptophyta</taxon>
        <taxon>Embryophyta</taxon>
        <taxon>Tracheophyta</taxon>
        <taxon>Polypodiopsida</taxon>
        <taxon>Polypodiidae</taxon>
        <taxon>Polypodiales</taxon>
        <taxon>Pteridineae</taxon>
        <taxon>Pteridaceae</taxon>
        <taxon>Vittarioideae</taxon>
        <taxon>Adiantum</taxon>
    </lineage>
</organism>
<dbReference type="EMBL" id="JABFUD020000004">
    <property type="protein sequence ID" value="KAI5081212.1"/>
    <property type="molecule type" value="Genomic_DNA"/>
</dbReference>
<sequence>MRERYFGTVLLGVFVVTLHCCWYGSVDVVQVKGDPVNLVDNGNFERMGFTLGKGSKNRWEGKGMTKLDVQAGTAAAVGAVPGWCVVRGGVEVLSNVDYVSASAASSFCVHLNSAATGAAGTLRSMPLLAPPRQGAQYNLTFSVAVNPDGGPASCSLNVTLFRKGRLPVSLAVPPLLSSSSFSRSYLLWRTFNLSFFGTNKNTYIEFASSTPAKYGLLLDDVKVSLLDLLSNGGFDYGTTFNFTQLSLDGFIVLQTPSAAIPQWFVNSGSIKYSKGHYIPSDERLSNVLDLNGDSPGSITTSFPSQFGLSYQILFDFAASPEASFGTFFEAEAAFFVAVLDSVQGTILSNQAVVVTASLNQTLSNITWQTGSATFVAVGNRTNVTFISQISGDYGPLLDNVHVYEIKQENKALSENVTGQPTTNYTLQSQSDGKVDLFQSLIGWRLLWFFSINVLVWL</sequence>
<dbReference type="AlphaFoldDB" id="A0A9D4V810"/>
<evidence type="ECO:0000313" key="4">
    <source>
        <dbReference type="Proteomes" id="UP000886520"/>
    </source>
</evidence>
<evidence type="ECO:0000256" key="1">
    <source>
        <dbReference type="SAM" id="SignalP"/>
    </source>
</evidence>
<evidence type="ECO:0000313" key="3">
    <source>
        <dbReference type="EMBL" id="KAI5081212.1"/>
    </source>
</evidence>
<accession>A0A9D4V810</accession>